<name>A0ABY7WLP2_9SPHI</name>
<evidence type="ECO:0000313" key="3">
    <source>
        <dbReference type="EMBL" id="WDF69235.1"/>
    </source>
</evidence>
<evidence type="ECO:0000256" key="1">
    <source>
        <dbReference type="SAM" id="MobiDB-lite"/>
    </source>
</evidence>
<keyword evidence="4" id="KW-1185">Reference proteome</keyword>
<proteinExistence type="predicted"/>
<reference evidence="3 4" key="1">
    <citation type="submission" date="2023-02" db="EMBL/GenBank/DDBJ databases">
        <title>Genome sequence of Sphingobacterium sp. KACC 22765.</title>
        <authorList>
            <person name="Kim S."/>
            <person name="Heo J."/>
            <person name="Kwon S.-W."/>
        </authorList>
    </citation>
    <scope>NUCLEOTIDE SEQUENCE [LARGE SCALE GENOMIC DNA]</scope>
    <source>
        <strain evidence="3 4">KACC 22765</strain>
    </source>
</reference>
<sequence length="260" mass="28971">MNDEQLDKLFQDELRQRETSPNADAWAKIAATLDQERKVIPFWRKSWVRYAAAVAVVLSVSIWAVQHAENTQRQQQTARQDFTPKTPIPAQPPVDNVTSDQNGATEGKIAQLEKVAPSEKPGNAKLVAALRGTEVSSTNRTTAVHNKPTLARTSVSSLPDLSVAKLQTNEQAYSDEKLKRHQVVEIDPIQPLIENPEEEETMLAAQSPNSVGLVPGLLNKISEVVNPDENKTIHFSNDEEGSLRIDIFNSLVKNRNRKRK</sequence>
<evidence type="ECO:0000256" key="2">
    <source>
        <dbReference type="SAM" id="Phobius"/>
    </source>
</evidence>
<accession>A0ABY7WLP2</accession>
<dbReference type="EMBL" id="CP117880">
    <property type="protein sequence ID" value="WDF69235.1"/>
    <property type="molecule type" value="Genomic_DNA"/>
</dbReference>
<protein>
    <submittedName>
        <fullName evidence="3">Uncharacterized protein</fullName>
    </submittedName>
</protein>
<keyword evidence="2" id="KW-0812">Transmembrane</keyword>
<organism evidence="3 4">
    <name type="scientific">Sphingobacterium oryzagri</name>
    <dbReference type="NCBI Taxonomy" id="3025669"/>
    <lineage>
        <taxon>Bacteria</taxon>
        <taxon>Pseudomonadati</taxon>
        <taxon>Bacteroidota</taxon>
        <taxon>Sphingobacteriia</taxon>
        <taxon>Sphingobacteriales</taxon>
        <taxon>Sphingobacteriaceae</taxon>
        <taxon>Sphingobacterium</taxon>
    </lineage>
</organism>
<evidence type="ECO:0000313" key="4">
    <source>
        <dbReference type="Proteomes" id="UP001221558"/>
    </source>
</evidence>
<feature type="transmembrane region" description="Helical" evidence="2">
    <location>
        <begin position="47"/>
        <end position="65"/>
    </location>
</feature>
<dbReference type="RefSeq" id="WP_274267960.1">
    <property type="nucleotide sequence ID" value="NZ_CP117880.1"/>
</dbReference>
<feature type="region of interest" description="Disordered" evidence="1">
    <location>
        <begin position="74"/>
        <end position="102"/>
    </location>
</feature>
<dbReference type="Proteomes" id="UP001221558">
    <property type="component" value="Chromosome"/>
</dbReference>
<gene>
    <name evidence="3" type="ORF">PQ465_02360</name>
</gene>
<keyword evidence="2" id="KW-0472">Membrane</keyword>
<keyword evidence="2" id="KW-1133">Transmembrane helix</keyword>